<keyword evidence="2" id="KW-1185">Reference proteome</keyword>
<name>A0A8H4UKR8_9HYPO</name>
<accession>A0A8H4UKR8</accession>
<dbReference type="EMBL" id="JABEYC010000393">
    <property type="protein sequence ID" value="KAF4978133.1"/>
    <property type="molecule type" value="Genomic_DNA"/>
</dbReference>
<proteinExistence type="predicted"/>
<evidence type="ECO:0000313" key="1">
    <source>
        <dbReference type="EMBL" id="KAF4978133.1"/>
    </source>
</evidence>
<comment type="caution">
    <text evidence="1">The sequence shown here is derived from an EMBL/GenBank/DDBJ whole genome shotgun (WGS) entry which is preliminary data.</text>
</comment>
<sequence>MDAISNLPPELRMQIMLSFETAADLQLLTHASPVIFHDAQASRQIIRDTYLGDRFQRSLLQDAVALAAFPKINDLKHGHAAVEIHLDRWGSKTLPDPVEDFSILCAVDTLACGLEVHMSEYLVQATKPDYSSLSHARRMRDSLPDSGHTSTTLEKLTPLEQNRLARAFLRHQIIFKMFMFKLKRGGDPEEDPFGPHSFYCDWAPLLTYEHERSFSHDIDMLQCVHEHLRTLFRDGNPWRRNRSTCVLIF</sequence>
<gene>
    <name evidence="1" type="ORF">FZEAL_5431</name>
</gene>
<reference evidence="1" key="2">
    <citation type="submission" date="2020-05" db="EMBL/GenBank/DDBJ databases">
        <authorList>
            <person name="Kim H.-S."/>
            <person name="Proctor R.H."/>
            <person name="Brown D.W."/>
        </authorList>
    </citation>
    <scope>NUCLEOTIDE SEQUENCE</scope>
    <source>
        <strain evidence="1">NRRL 22465</strain>
    </source>
</reference>
<dbReference type="AlphaFoldDB" id="A0A8H4UKR8"/>
<reference evidence="1" key="1">
    <citation type="journal article" date="2020" name="BMC Genomics">
        <title>Correction to: Identification and distribution of gene clusters required for synthesis of sphingolipid metabolism inhibitors in diverse species of the filamentous fungus Fusarium.</title>
        <authorList>
            <person name="Kim H.S."/>
            <person name="Lohmar J.M."/>
            <person name="Busman M."/>
            <person name="Brown D.W."/>
            <person name="Naumann T.A."/>
            <person name="Divon H.H."/>
            <person name="Lysoe E."/>
            <person name="Uhlig S."/>
            <person name="Proctor R.H."/>
        </authorList>
    </citation>
    <scope>NUCLEOTIDE SEQUENCE</scope>
    <source>
        <strain evidence="1">NRRL 22465</strain>
    </source>
</reference>
<dbReference type="Proteomes" id="UP000635477">
    <property type="component" value="Unassembled WGS sequence"/>
</dbReference>
<protein>
    <submittedName>
        <fullName evidence="1">Uncharacterized protein</fullName>
    </submittedName>
</protein>
<dbReference type="OrthoDB" id="4636359at2759"/>
<evidence type="ECO:0000313" key="2">
    <source>
        <dbReference type="Proteomes" id="UP000635477"/>
    </source>
</evidence>
<organism evidence="1 2">
    <name type="scientific">Fusarium zealandicum</name>
    <dbReference type="NCBI Taxonomy" id="1053134"/>
    <lineage>
        <taxon>Eukaryota</taxon>
        <taxon>Fungi</taxon>
        <taxon>Dikarya</taxon>
        <taxon>Ascomycota</taxon>
        <taxon>Pezizomycotina</taxon>
        <taxon>Sordariomycetes</taxon>
        <taxon>Hypocreomycetidae</taxon>
        <taxon>Hypocreales</taxon>
        <taxon>Nectriaceae</taxon>
        <taxon>Fusarium</taxon>
        <taxon>Fusarium staphyleae species complex</taxon>
    </lineage>
</organism>